<proteinExistence type="predicted"/>
<keyword evidence="2" id="KW-1133">Transmembrane helix</keyword>
<evidence type="ECO:0000313" key="3">
    <source>
        <dbReference type="EMBL" id="KAF2001889.1"/>
    </source>
</evidence>
<keyword evidence="2" id="KW-0812">Transmembrane</keyword>
<feature type="region of interest" description="Disordered" evidence="1">
    <location>
        <begin position="1"/>
        <end position="22"/>
    </location>
</feature>
<evidence type="ECO:0000313" key="4">
    <source>
        <dbReference type="Proteomes" id="UP000799779"/>
    </source>
</evidence>
<sequence length="156" mass="16431">MAPPSLSHQSEPLLPPKLMNDHPETLSPTSANVLKAFSVMRVALGAALIVAPRWSCALFQLPIPAAYLVLSRLVGIRDVALGELLFTAEDKTGPDGGRREIKRALWANIATDTADVAAVAYAFAVGNMGRAPAAMLGGGGILYMLLGTVVLRGLRE</sequence>
<organism evidence="3 4">
    <name type="scientific">Amniculicola lignicola CBS 123094</name>
    <dbReference type="NCBI Taxonomy" id="1392246"/>
    <lineage>
        <taxon>Eukaryota</taxon>
        <taxon>Fungi</taxon>
        <taxon>Dikarya</taxon>
        <taxon>Ascomycota</taxon>
        <taxon>Pezizomycotina</taxon>
        <taxon>Dothideomycetes</taxon>
        <taxon>Pleosporomycetidae</taxon>
        <taxon>Pleosporales</taxon>
        <taxon>Amniculicolaceae</taxon>
        <taxon>Amniculicola</taxon>
    </lineage>
</organism>
<dbReference type="Proteomes" id="UP000799779">
    <property type="component" value="Unassembled WGS sequence"/>
</dbReference>
<feature type="transmembrane region" description="Helical" evidence="2">
    <location>
        <begin position="131"/>
        <end position="151"/>
    </location>
</feature>
<name>A0A6A5WMA4_9PLEO</name>
<gene>
    <name evidence="3" type="ORF">P154DRAFT_618968</name>
</gene>
<keyword evidence="4" id="KW-1185">Reference proteome</keyword>
<reference evidence="3" key="1">
    <citation type="journal article" date="2020" name="Stud. Mycol.">
        <title>101 Dothideomycetes genomes: a test case for predicting lifestyles and emergence of pathogens.</title>
        <authorList>
            <person name="Haridas S."/>
            <person name="Albert R."/>
            <person name="Binder M."/>
            <person name="Bloem J."/>
            <person name="Labutti K."/>
            <person name="Salamov A."/>
            <person name="Andreopoulos B."/>
            <person name="Baker S."/>
            <person name="Barry K."/>
            <person name="Bills G."/>
            <person name="Bluhm B."/>
            <person name="Cannon C."/>
            <person name="Castanera R."/>
            <person name="Culley D."/>
            <person name="Daum C."/>
            <person name="Ezra D."/>
            <person name="Gonzalez J."/>
            <person name="Henrissat B."/>
            <person name="Kuo A."/>
            <person name="Liang C."/>
            <person name="Lipzen A."/>
            <person name="Lutzoni F."/>
            <person name="Magnuson J."/>
            <person name="Mondo S."/>
            <person name="Nolan M."/>
            <person name="Ohm R."/>
            <person name="Pangilinan J."/>
            <person name="Park H.-J."/>
            <person name="Ramirez L."/>
            <person name="Alfaro M."/>
            <person name="Sun H."/>
            <person name="Tritt A."/>
            <person name="Yoshinaga Y."/>
            <person name="Zwiers L.-H."/>
            <person name="Turgeon B."/>
            <person name="Goodwin S."/>
            <person name="Spatafora J."/>
            <person name="Crous P."/>
            <person name="Grigoriev I."/>
        </authorList>
    </citation>
    <scope>NUCLEOTIDE SEQUENCE</scope>
    <source>
        <strain evidence="3">CBS 123094</strain>
    </source>
</reference>
<dbReference type="OrthoDB" id="4160064at2759"/>
<evidence type="ECO:0000256" key="2">
    <source>
        <dbReference type="SAM" id="Phobius"/>
    </source>
</evidence>
<accession>A0A6A5WMA4</accession>
<feature type="compositionally biased region" description="Polar residues" evidence="1">
    <location>
        <begin position="1"/>
        <end position="10"/>
    </location>
</feature>
<keyword evidence="2" id="KW-0472">Membrane</keyword>
<evidence type="ECO:0000256" key="1">
    <source>
        <dbReference type="SAM" id="MobiDB-lite"/>
    </source>
</evidence>
<dbReference type="EMBL" id="ML977580">
    <property type="protein sequence ID" value="KAF2001889.1"/>
    <property type="molecule type" value="Genomic_DNA"/>
</dbReference>
<protein>
    <submittedName>
        <fullName evidence="3">Uncharacterized protein</fullName>
    </submittedName>
</protein>
<dbReference type="AlphaFoldDB" id="A0A6A5WMA4"/>